<dbReference type="GO" id="GO:0005829">
    <property type="term" value="C:cytosol"/>
    <property type="evidence" value="ECO:0007669"/>
    <property type="project" value="TreeGrafter"/>
</dbReference>
<dbReference type="Gene3D" id="3.40.50.2000">
    <property type="entry name" value="Glycogen Phosphorylase B"/>
    <property type="match status" value="2"/>
</dbReference>
<evidence type="ECO:0000256" key="2">
    <source>
        <dbReference type="ARBA" id="ARBA00022679"/>
    </source>
</evidence>
<dbReference type="SUPFAM" id="SSF53756">
    <property type="entry name" value="UDP-Glycosyltransferase/glycogen phosphorylase"/>
    <property type="match status" value="1"/>
</dbReference>
<dbReference type="PANTHER" id="PTHR30160:SF1">
    <property type="entry name" value="LIPOPOLYSACCHARIDE 1,2-N-ACETYLGLUCOSAMINETRANSFERASE-RELATED"/>
    <property type="match status" value="1"/>
</dbReference>
<gene>
    <name evidence="3" type="ORF">BDD14_2161</name>
</gene>
<keyword evidence="1" id="KW-0328">Glycosyltransferase</keyword>
<dbReference type="Pfam" id="PF01075">
    <property type="entry name" value="Glyco_transf_9"/>
    <property type="match status" value="1"/>
</dbReference>
<protein>
    <submittedName>
        <fullName evidence="3">Heptosyltransferase-1</fullName>
    </submittedName>
</protein>
<comment type="caution">
    <text evidence="3">The sequence shown here is derived from an EMBL/GenBank/DDBJ whole genome shotgun (WGS) entry which is preliminary data.</text>
</comment>
<keyword evidence="2 3" id="KW-0808">Transferase</keyword>
<evidence type="ECO:0000313" key="3">
    <source>
        <dbReference type="EMBL" id="RZU40691.1"/>
    </source>
</evidence>
<dbReference type="InterPro" id="IPR051199">
    <property type="entry name" value="LPS_LOS_Heptosyltrfase"/>
</dbReference>
<dbReference type="RefSeq" id="WP_242617864.1">
    <property type="nucleotide sequence ID" value="NZ_SHKW01000001.1"/>
</dbReference>
<reference evidence="3 4" key="1">
    <citation type="submission" date="2019-02" db="EMBL/GenBank/DDBJ databases">
        <title>Genomic Encyclopedia of Archaeal and Bacterial Type Strains, Phase II (KMG-II): from individual species to whole genera.</title>
        <authorList>
            <person name="Goeker M."/>
        </authorList>
    </citation>
    <scope>NUCLEOTIDE SEQUENCE [LARGE SCALE GENOMIC DNA]</scope>
    <source>
        <strain evidence="3 4">DSM 18101</strain>
    </source>
</reference>
<dbReference type="PANTHER" id="PTHR30160">
    <property type="entry name" value="TETRAACYLDISACCHARIDE 4'-KINASE-RELATED"/>
    <property type="match status" value="1"/>
</dbReference>
<sequence>MAIQDHSLAEGLPRRVLIVRIGAMGDVLHAMPAVAALRKAHPEWWIGWVVEPRWLPLLRATSDGSWTMERGEAMPLVDRTFSASTRAWKKKPFAWETLADIRSLRRGLRSDAFDLCVDMQGSIRSAVIGRMASAKSFTGMADPREKPARWMYDRKIQATAAHVIEQGCELLGAAVGESLEPAQVELPRDEFHGQACDDLLERLLPGGEDFVLMAPSAGWGAKQWPAERFGAVAAELGRRGIRVLVNAAHEMDRVGNEVIRASGGYGITVPTDLGDLIALTRRASLVIAGDTGPLHLAAALKRPVVALFGPTNPARNGPYGTRARVLRHGGERSDHRRLAEPEAGLLAITVEEVVEAAMELLAGATGDGRGKVSE</sequence>
<evidence type="ECO:0000313" key="4">
    <source>
        <dbReference type="Proteomes" id="UP000292958"/>
    </source>
</evidence>
<organism evidence="3 4">
    <name type="scientific">Edaphobacter modestus</name>
    <dbReference type="NCBI Taxonomy" id="388466"/>
    <lineage>
        <taxon>Bacteria</taxon>
        <taxon>Pseudomonadati</taxon>
        <taxon>Acidobacteriota</taxon>
        <taxon>Terriglobia</taxon>
        <taxon>Terriglobales</taxon>
        <taxon>Acidobacteriaceae</taxon>
        <taxon>Edaphobacter</taxon>
    </lineage>
</organism>
<dbReference type="GO" id="GO:0008713">
    <property type="term" value="F:ADP-heptose-lipopolysaccharide heptosyltransferase activity"/>
    <property type="evidence" value="ECO:0007669"/>
    <property type="project" value="TreeGrafter"/>
</dbReference>
<keyword evidence="4" id="KW-1185">Reference proteome</keyword>
<dbReference type="AlphaFoldDB" id="A0A4Q7YUC0"/>
<dbReference type="GO" id="GO:0009244">
    <property type="term" value="P:lipopolysaccharide core region biosynthetic process"/>
    <property type="evidence" value="ECO:0007669"/>
    <property type="project" value="TreeGrafter"/>
</dbReference>
<dbReference type="Proteomes" id="UP000292958">
    <property type="component" value="Unassembled WGS sequence"/>
</dbReference>
<evidence type="ECO:0000256" key="1">
    <source>
        <dbReference type="ARBA" id="ARBA00022676"/>
    </source>
</evidence>
<proteinExistence type="predicted"/>
<dbReference type="CDD" id="cd03789">
    <property type="entry name" value="GT9_LPS_heptosyltransferase"/>
    <property type="match status" value="1"/>
</dbReference>
<name>A0A4Q7YUC0_9BACT</name>
<accession>A0A4Q7YUC0</accession>
<dbReference type="InterPro" id="IPR002201">
    <property type="entry name" value="Glyco_trans_9"/>
</dbReference>
<dbReference type="EMBL" id="SHKW01000001">
    <property type="protein sequence ID" value="RZU40691.1"/>
    <property type="molecule type" value="Genomic_DNA"/>
</dbReference>